<feature type="region of interest" description="Disordered" evidence="1">
    <location>
        <begin position="76"/>
        <end position="95"/>
    </location>
</feature>
<evidence type="ECO:0000256" key="1">
    <source>
        <dbReference type="SAM" id="MobiDB-lite"/>
    </source>
</evidence>
<proteinExistence type="predicted"/>
<dbReference type="EMBL" id="JAUKUD010000002">
    <property type="protein sequence ID" value="KAK0751663.1"/>
    <property type="molecule type" value="Genomic_DNA"/>
</dbReference>
<gene>
    <name evidence="2" type="ORF">B0T18DRAFT_74299</name>
</gene>
<evidence type="ECO:0000313" key="3">
    <source>
        <dbReference type="Proteomes" id="UP001172155"/>
    </source>
</evidence>
<reference evidence="2" key="1">
    <citation type="submission" date="2023-06" db="EMBL/GenBank/DDBJ databases">
        <title>Genome-scale phylogeny and comparative genomics of the fungal order Sordariales.</title>
        <authorList>
            <consortium name="Lawrence Berkeley National Laboratory"/>
            <person name="Hensen N."/>
            <person name="Bonometti L."/>
            <person name="Westerberg I."/>
            <person name="Brannstrom I.O."/>
            <person name="Guillou S."/>
            <person name="Cros-Aarteil S."/>
            <person name="Calhoun S."/>
            <person name="Haridas S."/>
            <person name="Kuo A."/>
            <person name="Mondo S."/>
            <person name="Pangilinan J."/>
            <person name="Riley R."/>
            <person name="LaButti K."/>
            <person name="Andreopoulos B."/>
            <person name="Lipzen A."/>
            <person name="Chen C."/>
            <person name="Yanf M."/>
            <person name="Daum C."/>
            <person name="Ng V."/>
            <person name="Clum A."/>
            <person name="Steindorff A."/>
            <person name="Ohm R."/>
            <person name="Martin F."/>
            <person name="Silar P."/>
            <person name="Natvig D."/>
            <person name="Lalanne C."/>
            <person name="Gautier V."/>
            <person name="Ament-velasquez S.L."/>
            <person name="Kruys A."/>
            <person name="Hutchinson M.I."/>
            <person name="Powell A.J."/>
            <person name="Barry K."/>
            <person name="Miller A.N."/>
            <person name="Grigoriev I.V."/>
            <person name="Debuchy R."/>
            <person name="Gladieux P."/>
            <person name="Thoren M.H."/>
            <person name="Johannesson H."/>
        </authorList>
    </citation>
    <scope>NUCLEOTIDE SEQUENCE</scope>
    <source>
        <strain evidence="2">SMH3187-1</strain>
    </source>
</reference>
<keyword evidence="3" id="KW-1185">Reference proteome</keyword>
<organism evidence="2 3">
    <name type="scientific">Schizothecium vesticola</name>
    <dbReference type="NCBI Taxonomy" id="314040"/>
    <lineage>
        <taxon>Eukaryota</taxon>
        <taxon>Fungi</taxon>
        <taxon>Dikarya</taxon>
        <taxon>Ascomycota</taxon>
        <taxon>Pezizomycotina</taxon>
        <taxon>Sordariomycetes</taxon>
        <taxon>Sordariomycetidae</taxon>
        <taxon>Sordariales</taxon>
        <taxon>Schizotheciaceae</taxon>
        <taxon>Schizothecium</taxon>
    </lineage>
</organism>
<protein>
    <submittedName>
        <fullName evidence="2">Uncharacterized protein</fullName>
    </submittedName>
</protein>
<dbReference type="Proteomes" id="UP001172155">
    <property type="component" value="Unassembled WGS sequence"/>
</dbReference>
<dbReference type="AlphaFoldDB" id="A0AA40KA29"/>
<accession>A0AA40KA29</accession>
<comment type="caution">
    <text evidence="2">The sequence shown here is derived from an EMBL/GenBank/DDBJ whole genome shotgun (WGS) entry which is preliminary data.</text>
</comment>
<evidence type="ECO:0000313" key="2">
    <source>
        <dbReference type="EMBL" id="KAK0751663.1"/>
    </source>
</evidence>
<sequence length="220" mass="23878">MLVRLSSDWRLEKWLVVKLALLCFPPSLPALCFNIRALAMAVFMQALSCFFSSPLVPSCPPSLPGTRVCPPAVRKPRTGVEQVGPGDPITPGNRKAWHQRRNDKIAGHAGSAAVAAPALRVRRPLASINRFFSSASIQPVHNRICLSKTNEHAQLVVREHRLGLKISSIVLRTAMWMGAHCHRTIVGTPSCPPPRGAPVRSLSGHCKGLPSAGLSLEIWS</sequence>
<name>A0AA40KA29_9PEZI</name>